<proteinExistence type="inferred from homology"/>
<dbReference type="Gene3D" id="3.40.50.1700">
    <property type="entry name" value="Glycoside hydrolase family 3 C-terminal domain"/>
    <property type="match status" value="1"/>
</dbReference>
<keyword evidence="9" id="KW-0614">Plasmid</keyword>
<dbReference type="InterPro" id="IPR001764">
    <property type="entry name" value="Glyco_hydro_3_N"/>
</dbReference>
<dbReference type="PANTHER" id="PTHR30480:SF13">
    <property type="entry name" value="BETA-HEXOSAMINIDASE"/>
    <property type="match status" value="1"/>
</dbReference>
<dbReference type="SUPFAM" id="SSF51445">
    <property type="entry name" value="(Trans)glycosidases"/>
    <property type="match status" value="1"/>
</dbReference>
<evidence type="ECO:0000256" key="5">
    <source>
        <dbReference type="ARBA" id="ARBA00023295"/>
    </source>
</evidence>
<evidence type="ECO:0000259" key="7">
    <source>
        <dbReference type="Pfam" id="PF00933"/>
    </source>
</evidence>
<evidence type="ECO:0000256" key="1">
    <source>
        <dbReference type="ARBA" id="ARBA00001231"/>
    </source>
</evidence>
<evidence type="ECO:0000256" key="2">
    <source>
        <dbReference type="ARBA" id="ARBA00005336"/>
    </source>
</evidence>
<evidence type="ECO:0000256" key="6">
    <source>
        <dbReference type="RuleBase" id="RU361161"/>
    </source>
</evidence>
<evidence type="ECO:0000313" key="9">
    <source>
        <dbReference type="EMBL" id="QTH73674.1"/>
    </source>
</evidence>
<dbReference type="GO" id="GO:0009254">
    <property type="term" value="P:peptidoglycan turnover"/>
    <property type="evidence" value="ECO:0007669"/>
    <property type="project" value="TreeGrafter"/>
</dbReference>
<dbReference type="Pfam" id="PF01915">
    <property type="entry name" value="Glyco_hydro_3_C"/>
    <property type="match status" value="1"/>
</dbReference>
<dbReference type="AlphaFoldDB" id="A0A975HN19"/>
<keyword evidence="4 6" id="KW-0378">Hydrolase</keyword>
<evidence type="ECO:0000256" key="3">
    <source>
        <dbReference type="ARBA" id="ARBA00012663"/>
    </source>
</evidence>
<dbReference type="EC" id="3.2.1.52" evidence="3"/>
<geneLocation type="plasmid" evidence="9 10">
    <name>unnamed5</name>
</geneLocation>
<dbReference type="InterPro" id="IPR017853">
    <property type="entry name" value="GH"/>
</dbReference>
<evidence type="ECO:0000313" key="10">
    <source>
        <dbReference type="Proteomes" id="UP000664904"/>
    </source>
</evidence>
<dbReference type="PROSITE" id="PS00775">
    <property type="entry name" value="GLYCOSYL_HYDROL_F3"/>
    <property type="match status" value="1"/>
</dbReference>
<reference evidence="9" key="1">
    <citation type="submission" date="2021-03" db="EMBL/GenBank/DDBJ databases">
        <title>Complete Genome of Pseudoalteromonas xiamenensis STKMTI.2, a new potential marine bacterium producing anti-Vibrio compounds.</title>
        <authorList>
            <person name="Handayani D.P."/>
            <person name="Isnansetyo A."/>
            <person name="Istiqomah I."/>
            <person name="Jumina J."/>
        </authorList>
    </citation>
    <scope>NUCLEOTIDE SEQUENCE</scope>
    <source>
        <strain evidence="9">STKMTI.2</strain>
        <plasmid evidence="9">unnamed5</plasmid>
    </source>
</reference>
<dbReference type="Gene3D" id="3.20.20.300">
    <property type="entry name" value="Glycoside hydrolase, family 3, N-terminal domain"/>
    <property type="match status" value="1"/>
</dbReference>
<dbReference type="GO" id="GO:0004563">
    <property type="term" value="F:beta-N-acetylhexosaminidase activity"/>
    <property type="evidence" value="ECO:0007669"/>
    <property type="project" value="UniProtKB-EC"/>
</dbReference>
<protein>
    <recommendedName>
        <fullName evidence="3">beta-N-acetylhexosaminidase</fullName>
        <ecNumber evidence="3">3.2.1.52</ecNumber>
    </recommendedName>
</protein>
<accession>A0A975HN19</accession>
<evidence type="ECO:0000256" key="4">
    <source>
        <dbReference type="ARBA" id="ARBA00022801"/>
    </source>
</evidence>
<keyword evidence="10" id="KW-1185">Reference proteome</keyword>
<dbReference type="InterPro" id="IPR002772">
    <property type="entry name" value="Glyco_hydro_3_C"/>
</dbReference>
<comment type="similarity">
    <text evidence="2 6">Belongs to the glycosyl hydrolase 3 family.</text>
</comment>
<feature type="domain" description="Glycoside hydrolase family 3 C-terminal" evidence="8">
    <location>
        <begin position="387"/>
        <end position="567"/>
    </location>
</feature>
<feature type="domain" description="Glycoside hydrolase family 3 N-terminal" evidence="7">
    <location>
        <begin position="28"/>
        <end position="351"/>
    </location>
</feature>
<gene>
    <name evidence="9" type="ORF">J5O05_17810</name>
</gene>
<dbReference type="InterPro" id="IPR036881">
    <property type="entry name" value="Glyco_hydro_3_C_sf"/>
</dbReference>
<dbReference type="SUPFAM" id="SSF52279">
    <property type="entry name" value="Beta-D-glucan exohydrolase, C-terminal domain"/>
    <property type="match status" value="1"/>
</dbReference>
<evidence type="ECO:0000259" key="8">
    <source>
        <dbReference type="Pfam" id="PF01915"/>
    </source>
</evidence>
<name>A0A975HN19_9GAMM</name>
<dbReference type="GO" id="GO:0005975">
    <property type="term" value="P:carbohydrate metabolic process"/>
    <property type="evidence" value="ECO:0007669"/>
    <property type="project" value="InterPro"/>
</dbReference>
<dbReference type="EMBL" id="CP072135">
    <property type="protein sequence ID" value="QTH73674.1"/>
    <property type="molecule type" value="Genomic_DNA"/>
</dbReference>
<keyword evidence="5 6" id="KW-0326">Glycosidase</keyword>
<dbReference type="InterPro" id="IPR036962">
    <property type="entry name" value="Glyco_hydro_3_N_sf"/>
</dbReference>
<dbReference type="PANTHER" id="PTHR30480">
    <property type="entry name" value="BETA-HEXOSAMINIDASE-RELATED"/>
    <property type="match status" value="1"/>
</dbReference>
<dbReference type="Proteomes" id="UP000664904">
    <property type="component" value="Plasmid unnamed5"/>
</dbReference>
<dbReference type="InterPro" id="IPR019800">
    <property type="entry name" value="Glyco_hydro_3_AS"/>
</dbReference>
<comment type="catalytic activity">
    <reaction evidence="1">
        <text>Hydrolysis of terminal non-reducing N-acetyl-D-hexosamine residues in N-acetyl-beta-D-hexosaminides.</text>
        <dbReference type="EC" id="3.2.1.52"/>
    </reaction>
</comment>
<dbReference type="InterPro" id="IPR050226">
    <property type="entry name" value="NagZ_Beta-hexosaminidase"/>
</dbReference>
<dbReference type="KEGG" id="pxi:J5O05_17810"/>
<dbReference type="Pfam" id="PF00933">
    <property type="entry name" value="Glyco_hydro_3"/>
    <property type="match status" value="1"/>
</dbReference>
<organism evidence="9 10">
    <name type="scientific">Pseudoalteromonas xiamenensis</name>
    <dbReference type="NCBI Taxonomy" id="882626"/>
    <lineage>
        <taxon>Bacteria</taxon>
        <taxon>Pseudomonadati</taxon>
        <taxon>Pseudomonadota</taxon>
        <taxon>Gammaproteobacteria</taxon>
        <taxon>Alteromonadales</taxon>
        <taxon>Pseudoalteromonadaceae</taxon>
        <taxon>Pseudoalteromonas</taxon>
    </lineage>
</organism>
<sequence>MLDFRYFCEKGDGSTCRTPVTTLPAPLAKVIEKHKIGGVILFSENTQTISQTFQLTSEFLAANQRNEKSVPLFIAIDQEGGRVARLNREEATSFTGNMSIGATYPRKGTYYATEVASVIATELNHLAINVNFAPTVDVNMNPSNPVINVRSFGEDPEIVAKLGAAQVTAMENAGVISALKHFPGHGDTHVDSHTGLPLVSHDKKTIFATDLKPFVEIIKTAPPGMIMTAHIQYPYLDDSTVTSASGKAMVRPATMSKKIMTELLRDELGYKGVTITDALDMAGISAFFDPLQAVIETFNAGVDIALMPVPIRSIADIHRFDAFMDNLTEEVVKGRISKTLLDASLQRVLTLKKSLKSINPYSVTQAKSVIGNPSHRALEKALALDSITLVKNDNVLPLTSTQKLHIITPDSRKGEALKQAMLKINSALSITYSSLQALDETVVKHHIEQANMIIAAHASPQQSAVEIGGAEDVELLKSHRLQAAKQPTTLMKLMGHAQDVGKKTVFISLRAPYEIAEFSKLSDAVLASYAYNIDVDSEREVSGPAFTALAEVILGKHQANGVLPVTIK</sequence>